<reference evidence="2" key="1">
    <citation type="journal article" date="2017" name="Nat. Microbiol.">
        <title>Global analysis of biosynthetic gene clusters reveals vast potential of secondary metabolite production in Penicillium species.</title>
        <authorList>
            <person name="Nielsen J.C."/>
            <person name="Grijseels S."/>
            <person name="Prigent S."/>
            <person name="Ji B."/>
            <person name="Dainat J."/>
            <person name="Nielsen K.F."/>
            <person name="Frisvad J.C."/>
            <person name="Workman M."/>
            <person name="Nielsen J."/>
        </authorList>
    </citation>
    <scope>NUCLEOTIDE SEQUENCE [LARGE SCALE GENOMIC DNA]</scope>
    <source>
        <strain evidence="2">IBT 14082</strain>
    </source>
</reference>
<keyword evidence="2" id="KW-1185">Reference proteome</keyword>
<name>A0A1V6TC37_9EURO</name>
<sequence length="61" mass="6637">MSSSNITQKGKIPMNLQGLNNRANELLSKRRPFDQKPSTTFTSESPILSLMVLADVDGSGN</sequence>
<dbReference type="EMBL" id="MLQL01000010">
    <property type="protein sequence ID" value="OQE23952.1"/>
    <property type="molecule type" value="Genomic_DNA"/>
</dbReference>
<proteinExistence type="predicted"/>
<dbReference type="Proteomes" id="UP000191342">
    <property type="component" value="Unassembled WGS sequence"/>
</dbReference>
<accession>A0A1V6TC37</accession>
<evidence type="ECO:0000313" key="1">
    <source>
        <dbReference type="EMBL" id="OQE23952.1"/>
    </source>
</evidence>
<comment type="caution">
    <text evidence="1">The sequence shown here is derived from an EMBL/GenBank/DDBJ whole genome shotgun (WGS) entry which is preliminary data.</text>
</comment>
<protein>
    <submittedName>
        <fullName evidence="1">Uncharacterized protein</fullName>
    </submittedName>
</protein>
<organism evidence="1 2">
    <name type="scientific">Penicillium flavigenum</name>
    <dbReference type="NCBI Taxonomy" id="254877"/>
    <lineage>
        <taxon>Eukaryota</taxon>
        <taxon>Fungi</taxon>
        <taxon>Dikarya</taxon>
        <taxon>Ascomycota</taxon>
        <taxon>Pezizomycotina</taxon>
        <taxon>Eurotiomycetes</taxon>
        <taxon>Eurotiomycetidae</taxon>
        <taxon>Eurotiales</taxon>
        <taxon>Aspergillaceae</taxon>
        <taxon>Penicillium</taxon>
    </lineage>
</organism>
<gene>
    <name evidence="1" type="ORF">PENFLA_c010G02870</name>
</gene>
<dbReference type="AlphaFoldDB" id="A0A1V6TC37"/>
<evidence type="ECO:0000313" key="2">
    <source>
        <dbReference type="Proteomes" id="UP000191342"/>
    </source>
</evidence>